<gene>
    <name evidence="3" type="ORF">D6201_00330</name>
</gene>
<organism evidence="3 4">
    <name type="scientific">Aurantiacibacter aquimixticola</name>
    <dbReference type="NCBI Taxonomy" id="1958945"/>
    <lineage>
        <taxon>Bacteria</taxon>
        <taxon>Pseudomonadati</taxon>
        <taxon>Pseudomonadota</taxon>
        <taxon>Alphaproteobacteria</taxon>
        <taxon>Sphingomonadales</taxon>
        <taxon>Erythrobacteraceae</taxon>
        <taxon>Aurantiacibacter</taxon>
    </lineage>
</organism>
<protein>
    <submittedName>
        <fullName evidence="3">DUF1499 domain-containing protein</fullName>
    </submittedName>
</protein>
<reference evidence="3 4" key="1">
    <citation type="journal article" date="2017" name="Int. J. Syst. Evol. Microbiol.">
        <title>Erythrobacter aquimixticola sp. nov., isolated from the junction between the ocean and a freshwater spring.</title>
        <authorList>
            <person name="Park S."/>
            <person name="Jung Y.T."/>
            <person name="Choi S.J."/>
            <person name="Yoon J.H."/>
        </authorList>
    </citation>
    <scope>NUCLEOTIDE SEQUENCE [LARGE SCALE GENOMIC DNA]</scope>
    <source>
        <strain evidence="3 4">JSSK-14</strain>
    </source>
</reference>
<feature type="transmembrane region" description="Helical" evidence="2">
    <location>
        <begin position="138"/>
        <end position="156"/>
    </location>
</feature>
<sequence length="303" mass="33240">MAAGHDSGAEAWQAGAYCPRSALEFARSPLRAHRRQRHRENFVNETTDTTATEPAGTSKGKSRITQLIGKFALGGALLVLLIGIGSLILARYGLIDKITGFRGFMYMMWPMIALFVVAVVGIVMGLLRKRGAGWRSPVALVLSVVTLGVIYTQVIAPARAHPPLHDISTDLEEPPEFRQLTLREDNLVPFNNMEEWRSAHREGYPDIQPVVIDRSPEAVLANARTLAEERGWEIVNVDPAQGVLEATATAGFIRFFDDVVVEVTPVADGSTRVDMRSVSRVGVSDLGYNAERVSSFLADLRNM</sequence>
<keyword evidence="4" id="KW-1185">Reference proteome</keyword>
<dbReference type="Pfam" id="PF07386">
    <property type="entry name" value="DUF1499"/>
    <property type="match status" value="1"/>
</dbReference>
<name>A0A419RQF0_9SPHN</name>
<dbReference type="OrthoDB" id="1523552at2"/>
<dbReference type="Proteomes" id="UP000285232">
    <property type="component" value="Unassembled WGS sequence"/>
</dbReference>
<proteinExistence type="predicted"/>
<evidence type="ECO:0000313" key="4">
    <source>
        <dbReference type="Proteomes" id="UP000285232"/>
    </source>
</evidence>
<feature type="transmembrane region" description="Helical" evidence="2">
    <location>
        <begin position="106"/>
        <end position="126"/>
    </location>
</feature>
<evidence type="ECO:0000313" key="3">
    <source>
        <dbReference type="EMBL" id="RJY08004.1"/>
    </source>
</evidence>
<dbReference type="InterPro" id="IPR010865">
    <property type="entry name" value="DUF1499"/>
</dbReference>
<comment type="caution">
    <text evidence="3">The sequence shown here is derived from an EMBL/GenBank/DDBJ whole genome shotgun (WGS) entry which is preliminary data.</text>
</comment>
<feature type="region of interest" description="Disordered" evidence="1">
    <location>
        <begin position="31"/>
        <end position="58"/>
    </location>
</feature>
<evidence type="ECO:0000256" key="2">
    <source>
        <dbReference type="SAM" id="Phobius"/>
    </source>
</evidence>
<dbReference type="EMBL" id="RAHX01000001">
    <property type="protein sequence ID" value="RJY08004.1"/>
    <property type="molecule type" value="Genomic_DNA"/>
</dbReference>
<evidence type="ECO:0000256" key="1">
    <source>
        <dbReference type="SAM" id="MobiDB-lite"/>
    </source>
</evidence>
<keyword evidence="2" id="KW-0812">Transmembrane</keyword>
<keyword evidence="2" id="KW-0472">Membrane</keyword>
<dbReference type="AlphaFoldDB" id="A0A419RQF0"/>
<keyword evidence="2" id="KW-1133">Transmembrane helix</keyword>
<feature type="compositionally biased region" description="Low complexity" evidence="1">
    <location>
        <begin position="45"/>
        <end position="57"/>
    </location>
</feature>
<feature type="transmembrane region" description="Helical" evidence="2">
    <location>
        <begin position="71"/>
        <end position="94"/>
    </location>
</feature>
<accession>A0A419RQF0</accession>